<dbReference type="EMBL" id="BAAAZN010000031">
    <property type="protein sequence ID" value="GAA3585668.1"/>
    <property type="molecule type" value="Genomic_DNA"/>
</dbReference>
<sequence length="335" mass="35737">MRTICDVAELEHVVGSRSLPVMMKSIDRLDSHCHALLGRAPAAVLGYVDTEGRPRAAVVGGAPGFAAPETSARLRLPVPADAAQGTGAALLVLLPGWRETLRINGTVDRGGLAVEEAFLHCGKAVIRSNLWGPGEGGTADTEEGTVIGPAAEAFLATAPFAVIASHDHEGNADASPKGDPPGVVRPIGPTTVAVADRPGNRRTDTFHNILERPEVAIVAVAPGDDRTLELTGTATISTEPELRESMSERRSTPKAVLVVEVAQVRLRHTPALRESRLWDAEWHVDPGELPKPSAIWTDHVKLNETSGAKAKVVRTMANEKMLRTGLDLDYRQNLY</sequence>
<dbReference type="Pfam" id="PF01243">
    <property type="entry name" value="PNPOx_N"/>
    <property type="match status" value="1"/>
</dbReference>
<organism evidence="2 3">
    <name type="scientific">Amycolatopsis ultiminotia</name>
    <dbReference type="NCBI Taxonomy" id="543629"/>
    <lineage>
        <taxon>Bacteria</taxon>
        <taxon>Bacillati</taxon>
        <taxon>Actinomycetota</taxon>
        <taxon>Actinomycetes</taxon>
        <taxon>Pseudonocardiales</taxon>
        <taxon>Pseudonocardiaceae</taxon>
        <taxon>Amycolatopsis</taxon>
    </lineage>
</organism>
<dbReference type="PANTHER" id="PTHR42815:SF2">
    <property type="entry name" value="FAD-BINDING, PUTATIVE (AFU_ORTHOLOGUE AFUA_6G07600)-RELATED"/>
    <property type="match status" value="1"/>
</dbReference>
<dbReference type="SUPFAM" id="SSF50475">
    <property type="entry name" value="FMN-binding split barrel"/>
    <property type="match status" value="1"/>
</dbReference>
<feature type="domain" description="Pyridoxamine 5'-phosphate oxidase N-terminal" evidence="1">
    <location>
        <begin position="149"/>
        <end position="266"/>
    </location>
</feature>
<name>A0ABP6YM98_9PSEU</name>
<proteinExistence type="predicted"/>
<evidence type="ECO:0000313" key="2">
    <source>
        <dbReference type="EMBL" id="GAA3585668.1"/>
    </source>
</evidence>
<gene>
    <name evidence="2" type="ORF">GCM10022222_82860</name>
</gene>
<dbReference type="RefSeq" id="WP_344869037.1">
    <property type="nucleotide sequence ID" value="NZ_BAAAZN010000031.1"/>
</dbReference>
<keyword evidence="3" id="KW-1185">Reference proteome</keyword>
<reference evidence="3" key="1">
    <citation type="journal article" date="2019" name="Int. J. Syst. Evol. Microbiol.">
        <title>The Global Catalogue of Microorganisms (GCM) 10K type strain sequencing project: providing services to taxonomists for standard genome sequencing and annotation.</title>
        <authorList>
            <consortium name="The Broad Institute Genomics Platform"/>
            <consortium name="The Broad Institute Genome Sequencing Center for Infectious Disease"/>
            <person name="Wu L."/>
            <person name="Ma J."/>
        </authorList>
    </citation>
    <scope>NUCLEOTIDE SEQUENCE [LARGE SCALE GENOMIC DNA]</scope>
    <source>
        <strain evidence="3">JCM 16898</strain>
    </source>
</reference>
<evidence type="ECO:0000259" key="1">
    <source>
        <dbReference type="Pfam" id="PF01243"/>
    </source>
</evidence>
<dbReference type="PANTHER" id="PTHR42815">
    <property type="entry name" value="FAD-BINDING, PUTATIVE (AFU_ORTHOLOGUE AFUA_6G07600)-RELATED"/>
    <property type="match status" value="1"/>
</dbReference>
<accession>A0ABP6YM98</accession>
<comment type="caution">
    <text evidence="2">The sequence shown here is derived from an EMBL/GenBank/DDBJ whole genome shotgun (WGS) entry which is preliminary data.</text>
</comment>
<dbReference type="InterPro" id="IPR011576">
    <property type="entry name" value="Pyridox_Oxase_N"/>
</dbReference>
<evidence type="ECO:0000313" key="3">
    <source>
        <dbReference type="Proteomes" id="UP001500689"/>
    </source>
</evidence>
<protein>
    <recommendedName>
        <fullName evidence="1">Pyridoxamine 5'-phosphate oxidase N-terminal domain-containing protein</fullName>
    </recommendedName>
</protein>
<dbReference type="Gene3D" id="2.30.110.10">
    <property type="entry name" value="Electron Transport, Fmn-binding Protein, Chain A"/>
    <property type="match status" value="1"/>
</dbReference>
<dbReference type="InterPro" id="IPR012349">
    <property type="entry name" value="Split_barrel_FMN-bd"/>
</dbReference>
<dbReference type="Proteomes" id="UP001500689">
    <property type="component" value="Unassembled WGS sequence"/>
</dbReference>